<dbReference type="EMBL" id="JAEKLZ010000410">
    <property type="protein sequence ID" value="MBW8728457.1"/>
    <property type="molecule type" value="Genomic_DNA"/>
</dbReference>
<evidence type="ECO:0000259" key="4">
    <source>
        <dbReference type="PROSITE" id="PS50043"/>
    </source>
</evidence>
<dbReference type="PROSITE" id="PS00622">
    <property type="entry name" value="HTH_LUXR_1"/>
    <property type="match status" value="1"/>
</dbReference>
<evidence type="ECO:0000313" key="5">
    <source>
        <dbReference type="EMBL" id="MBW8728457.1"/>
    </source>
</evidence>
<sequence>MVHPAPRTGAAPSPDGDAVARLVGMAYDAALGDEDWLAFVRQMSGTVGATCGTLHPTLDPVVPDVAVRFNIDPDMVEPYNRHYCLTVPKTPELLSLRAKMGFNFYSLMPEPDFVRTEFYNDFTRLHGMHSCMMWVDADRRGLHGHLSLWRPRQRPTWDQPELRILRAVGDHVSRALEIQRRLAKAARGRPAVVDSGLLAPQECACLAGVARGASSKVIGRELGLSMHTVNAYLAAAKRKLGAASRSEAVAIAYEQGLIGGCAAAHRTTSLAASATVPGNEGEQGPLERGA</sequence>
<evidence type="ECO:0000313" key="6">
    <source>
        <dbReference type="Proteomes" id="UP000700706"/>
    </source>
</evidence>
<keyword evidence="1" id="KW-0805">Transcription regulation</keyword>
<organism evidence="5 6">
    <name type="scientific">Inquilinus limosus</name>
    <dbReference type="NCBI Taxonomy" id="171674"/>
    <lineage>
        <taxon>Bacteria</taxon>
        <taxon>Pseudomonadati</taxon>
        <taxon>Pseudomonadota</taxon>
        <taxon>Alphaproteobacteria</taxon>
        <taxon>Rhodospirillales</taxon>
        <taxon>Rhodospirillaceae</taxon>
        <taxon>Inquilinus</taxon>
    </lineage>
</organism>
<evidence type="ECO:0000256" key="1">
    <source>
        <dbReference type="ARBA" id="ARBA00023015"/>
    </source>
</evidence>
<dbReference type="InterPro" id="IPR036388">
    <property type="entry name" value="WH-like_DNA-bd_sf"/>
</dbReference>
<protein>
    <submittedName>
        <fullName evidence="5">Helix-turn-helix transcriptional regulator</fullName>
    </submittedName>
</protein>
<dbReference type="InterPro" id="IPR016032">
    <property type="entry name" value="Sig_transdc_resp-reg_C-effctor"/>
</dbReference>
<dbReference type="Proteomes" id="UP000700706">
    <property type="component" value="Unassembled WGS sequence"/>
</dbReference>
<evidence type="ECO:0000256" key="3">
    <source>
        <dbReference type="ARBA" id="ARBA00023163"/>
    </source>
</evidence>
<feature type="domain" description="HTH luxR-type" evidence="4">
    <location>
        <begin position="191"/>
        <end position="256"/>
    </location>
</feature>
<accession>A0A952FNP3</accession>
<dbReference type="InterPro" id="IPR000792">
    <property type="entry name" value="Tscrpt_reg_LuxR_C"/>
</dbReference>
<dbReference type="PROSITE" id="PS50043">
    <property type="entry name" value="HTH_LUXR_2"/>
    <property type="match status" value="1"/>
</dbReference>
<dbReference type="SMART" id="SM00421">
    <property type="entry name" value="HTH_LUXR"/>
    <property type="match status" value="1"/>
</dbReference>
<name>A0A952FNP3_9PROT</name>
<comment type="caution">
    <text evidence="5">The sequence shown here is derived from an EMBL/GenBank/DDBJ whole genome shotgun (WGS) entry which is preliminary data.</text>
</comment>
<dbReference type="GO" id="GO:0003677">
    <property type="term" value="F:DNA binding"/>
    <property type="evidence" value="ECO:0007669"/>
    <property type="project" value="UniProtKB-KW"/>
</dbReference>
<dbReference type="GO" id="GO:0006355">
    <property type="term" value="P:regulation of DNA-templated transcription"/>
    <property type="evidence" value="ECO:0007669"/>
    <property type="project" value="InterPro"/>
</dbReference>
<dbReference type="CDD" id="cd06170">
    <property type="entry name" value="LuxR_C_like"/>
    <property type="match status" value="1"/>
</dbReference>
<dbReference type="PANTHER" id="PTHR44688:SF16">
    <property type="entry name" value="DNA-BINDING TRANSCRIPTIONAL ACTIVATOR DEVR_DOSR"/>
    <property type="match status" value="1"/>
</dbReference>
<evidence type="ECO:0000256" key="2">
    <source>
        <dbReference type="ARBA" id="ARBA00023125"/>
    </source>
</evidence>
<gene>
    <name evidence="5" type="ORF">JF625_25360</name>
</gene>
<dbReference type="SUPFAM" id="SSF46894">
    <property type="entry name" value="C-terminal effector domain of the bipartite response regulators"/>
    <property type="match status" value="1"/>
</dbReference>
<dbReference type="Gene3D" id="1.10.10.10">
    <property type="entry name" value="Winged helix-like DNA-binding domain superfamily/Winged helix DNA-binding domain"/>
    <property type="match status" value="1"/>
</dbReference>
<dbReference type="AlphaFoldDB" id="A0A952FNP3"/>
<keyword evidence="3" id="KW-0804">Transcription</keyword>
<proteinExistence type="predicted"/>
<dbReference type="Pfam" id="PF00196">
    <property type="entry name" value="GerE"/>
    <property type="match status" value="1"/>
</dbReference>
<keyword evidence="2" id="KW-0238">DNA-binding</keyword>
<reference evidence="5" key="1">
    <citation type="submission" date="2020-06" db="EMBL/GenBank/DDBJ databases">
        <title>Stable isotope informed genome-resolved metagenomics uncovers potential trophic interactions in rhizosphere soil.</title>
        <authorList>
            <person name="Starr E.P."/>
            <person name="Shi S."/>
            <person name="Blazewicz S.J."/>
            <person name="Koch B.J."/>
            <person name="Probst A.J."/>
            <person name="Hungate B.A."/>
            <person name="Pett-Ridge J."/>
            <person name="Firestone M.K."/>
            <person name="Banfield J.F."/>
        </authorList>
    </citation>
    <scope>NUCLEOTIDE SEQUENCE</scope>
    <source>
        <strain evidence="5">YM_69_17</strain>
    </source>
</reference>
<dbReference type="PANTHER" id="PTHR44688">
    <property type="entry name" value="DNA-BINDING TRANSCRIPTIONAL ACTIVATOR DEVR_DOSR"/>
    <property type="match status" value="1"/>
</dbReference>